<dbReference type="InterPro" id="IPR004365">
    <property type="entry name" value="NA-bd_OB_tRNA"/>
</dbReference>
<dbReference type="Gene3D" id="1.10.150.870">
    <property type="match status" value="1"/>
</dbReference>
<comment type="subcellular location">
    <subcellularLocation>
        <location evidence="1">Cytoplasm</location>
    </subcellularLocation>
</comment>
<evidence type="ECO:0000256" key="5">
    <source>
        <dbReference type="ARBA" id="ARBA00022695"/>
    </source>
</evidence>
<dbReference type="CDD" id="cd04485">
    <property type="entry name" value="DnaE_OBF"/>
    <property type="match status" value="1"/>
</dbReference>
<evidence type="ECO:0000259" key="9">
    <source>
        <dbReference type="SMART" id="SM00481"/>
    </source>
</evidence>
<keyword evidence="7" id="KW-0239">DNA-directed DNA polymerase</keyword>
<organism evidence="10 11">
    <name type="scientific">Treponema bryantii</name>
    <dbReference type="NCBI Taxonomy" id="163"/>
    <lineage>
        <taxon>Bacteria</taxon>
        <taxon>Pseudomonadati</taxon>
        <taxon>Spirochaetota</taxon>
        <taxon>Spirochaetia</taxon>
        <taxon>Spirochaetales</taxon>
        <taxon>Treponemataceae</taxon>
        <taxon>Treponema</taxon>
    </lineage>
</organism>
<dbReference type="EC" id="2.7.7.7" evidence="2"/>
<dbReference type="GO" id="GO:0008408">
    <property type="term" value="F:3'-5' exonuclease activity"/>
    <property type="evidence" value="ECO:0007669"/>
    <property type="project" value="InterPro"/>
</dbReference>
<dbReference type="SUPFAM" id="SSF89550">
    <property type="entry name" value="PHP domain-like"/>
    <property type="match status" value="1"/>
</dbReference>
<evidence type="ECO:0000313" key="11">
    <source>
        <dbReference type="Proteomes" id="UP000182360"/>
    </source>
</evidence>
<dbReference type="OrthoDB" id="9803237at2"/>
<dbReference type="Pfam" id="PF07733">
    <property type="entry name" value="DNA_pol3_alpha"/>
    <property type="match status" value="1"/>
</dbReference>
<evidence type="ECO:0000256" key="8">
    <source>
        <dbReference type="ARBA" id="ARBA00049244"/>
    </source>
</evidence>
<accession>A0A1H9CC16</accession>
<dbReference type="eggNOG" id="COG0587">
    <property type="taxonomic scope" value="Bacteria"/>
</dbReference>
<dbReference type="EMBL" id="FOFU01000002">
    <property type="protein sequence ID" value="SEP98238.1"/>
    <property type="molecule type" value="Genomic_DNA"/>
</dbReference>
<gene>
    <name evidence="10" type="ORF">SAMN04487977_102107</name>
</gene>
<dbReference type="Pfam" id="PF02811">
    <property type="entry name" value="PHP"/>
    <property type="match status" value="1"/>
</dbReference>
<dbReference type="Pfam" id="PF01336">
    <property type="entry name" value="tRNA_anti-codon"/>
    <property type="match status" value="1"/>
</dbReference>
<evidence type="ECO:0000256" key="7">
    <source>
        <dbReference type="ARBA" id="ARBA00022932"/>
    </source>
</evidence>
<keyword evidence="6" id="KW-0235">DNA replication</keyword>
<evidence type="ECO:0000256" key="2">
    <source>
        <dbReference type="ARBA" id="ARBA00012417"/>
    </source>
</evidence>
<evidence type="ECO:0000256" key="6">
    <source>
        <dbReference type="ARBA" id="ARBA00022705"/>
    </source>
</evidence>
<dbReference type="InterPro" id="IPR029460">
    <property type="entry name" value="DNAPol_HHH"/>
</dbReference>
<dbReference type="STRING" id="163.SAMN04487775_106115"/>
<dbReference type="PANTHER" id="PTHR32294:SF0">
    <property type="entry name" value="DNA POLYMERASE III SUBUNIT ALPHA"/>
    <property type="match status" value="1"/>
</dbReference>
<dbReference type="Pfam" id="PF14579">
    <property type="entry name" value="HHH_6"/>
    <property type="match status" value="1"/>
</dbReference>
<dbReference type="Proteomes" id="UP000182360">
    <property type="component" value="Unassembled WGS sequence"/>
</dbReference>
<dbReference type="Gene3D" id="3.20.20.140">
    <property type="entry name" value="Metal-dependent hydrolases"/>
    <property type="match status" value="1"/>
</dbReference>
<dbReference type="InterPro" id="IPR041931">
    <property type="entry name" value="DNA_pol3_alpha_thumb_dom"/>
</dbReference>
<proteinExistence type="predicted"/>
<dbReference type="PANTHER" id="PTHR32294">
    <property type="entry name" value="DNA POLYMERASE III SUBUNIT ALPHA"/>
    <property type="match status" value="1"/>
</dbReference>
<keyword evidence="4" id="KW-0808">Transferase</keyword>
<dbReference type="InterPro" id="IPR004013">
    <property type="entry name" value="PHP_dom"/>
</dbReference>
<dbReference type="InterPro" id="IPR011708">
    <property type="entry name" value="DNA_pol3_alpha_NTPase_dom"/>
</dbReference>
<feature type="domain" description="Polymerase/histidinol phosphatase N-terminal" evidence="9">
    <location>
        <begin position="20"/>
        <end position="87"/>
    </location>
</feature>
<keyword evidence="11" id="KW-1185">Reference proteome</keyword>
<evidence type="ECO:0000256" key="1">
    <source>
        <dbReference type="ARBA" id="ARBA00004496"/>
    </source>
</evidence>
<dbReference type="InterPro" id="IPR016195">
    <property type="entry name" value="Pol/histidinol_Pase-like"/>
</dbReference>
<comment type="catalytic activity">
    <reaction evidence="8">
        <text>DNA(n) + a 2'-deoxyribonucleoside 5'-triphosphate = DNA(n+1) + diphosphate</text>
        <dbReference type="Rhea" id="RHEA:22508"/>
        <dbReference type="Rhea" id="RHEA-COMP:17339"/>
        <dbReference type="Rhea" id="RHEA-COMP:17340"/>
        <dbReference type="ChEBI" id="CHEBI:33019"/>
        <dbReference type="ChEBI" id="CHEBI:61560"/>
        <dbReference type="ChEBI" id="CHEBI:173112"/>
        <dbReference type="EC" id="2.7.7.7"/>
    </reaction>
</comment>
<dbReference type="NCBIfam" id="TIGR00594">
    <property type="entry name" value="polc"/>
    <property type="match status" value="1"/>
</dbReference>
<dbReference type="AlphaFoldDB" id="A0A1H9CC16"/>
<protein>
    <recommendedName>
        <fullName evidence="3">DNA polymerase III subunit alpha</fullName>
        <ecNumber evidence="2">2.7.7.7</ecNumber>
    </recommendedName>
</protein>
<dbReference type="RefSeq" id="WP_074641098.1">
    <property type="nucleotide sequence ID" value="NZ_FOFU01000002.1"/>
</dbReference>
<dbReference type="GO" id="GO:0003676">
    <property type="term" value="F:nucleic acid binding"/>
    <property type="evidence" value="ECO:0007669"/>
    <property type="project" value="InterPro"/>
</dbReference>
<dbReference type="InterPro" id="IPR004805">
    <property type="entry name" value="DnaE2/DnaE/PolC"/>
</dbReference>
<dbReference type="SMART" id="SM00481">
    <property type="entry name" value="POLIIIAc"/>
    <property type="match status" value="1"/>
</dbReference>
<evidence type="ECO:0000313" key="10">
    <source>
        <dbReference type="EMBL" id="SEP98238.1"/>
    </source>
</evidence>
<dbReference type="NCBIfam" id="NF004226">
    <property type="entry name" value="PRK05673.1"/>
    <property type="match status" value="1"/>
</dbReference>
<keyword evidence="5" id="KW-0548">Nucleotidyltransferase</keyword>
<reference evidence="10 11" key="1">
    <citation type="submission" date="2016-10" db="EMBL/GenBank/DDBJ databases">
        <authorList>
            <person name="de Groot N.N."/>
        </authorList>
    </citation>
    <scope>NUCLEOTIDE SEQUENCE [LARGE SCALE GENOMIC DNA]</scope>
    <source>
        <strain evidence="10 11">B25</strain>
    </source>
</reference>
<dbReference type="GO" id="GO:0003887">
    <property type="term" value="F:DNA-directed DNA polymerase activity"/>
    <property type="evidence" value="ECO:0007669"/>
    <property type="project" value="UniProtKB-KW"/>
</dbReference>
<name>A0A1H9CC16_9SPIR</name>
<dbReference type="Gene3D" id="1.10.10.1600">
    <property type="entry name" value="Bacterial DNA polymerase III alpha subunit, thumb domain"/>
    <property type="match status" value="1"/>
</dbReference>
<dbReference type="GO" id="GO:0006260">
    <property type="term" value="P:DNA replication"/>
    <property type="evidence" value="ECO:0007669"/>
    <property type="project" value="UniProtKB-KW"/>
</dbReference>
<dbReference type="InterPro" id="IPR040982">
    <property type="entry name" value="DNA_pol3_finger"/>
</dbReference>
<evidence type="ECO:0000256" key="4">
    <source>
        <dbReference type="ARBA" id="ARBA00022679"/>
    </source>
</evidence>
<dbReference type="CDD" id="cd12113">
    <property type="entry name" value="PHP_PolIIIA_DnaE3"/>
    <property type="match status" value="1"/>
</dbReference>
<dbReference type="Pfam" id="PF17657">
    <property type="entry name" value="DNA_pol3_finger"/>
    <property type="match status" value="1"/>
</dbReference>
<sequence length="1242" mass="140290">MADYHEFPAAPEGTPVSNFVHLHVHSDYSLLDSCATLDKLVAKAKSLNMPALALTDHGNMFGALNFEKLCHVNGINPIVGEEFYVAYGSHYEKEDVPYSHKGEEGDRHAHYFHLILLCENQKGYENMCWLSSRAFCDENALYYGKPRIDFELLEQYHEGIICCSACIQGELPQMLLAGMDAEAEELALKYKNLFGPDHYYIELQDHGIPEQKVVAEKLIALAHKLDIPLVVTNDIHYVEKEDAIAQDALRCIGFKNLLHEKHAKMGGDMDLDNWYFKTEAEMRALFPQCPEAYDNTIKIANMCNLTIKQYSTPELKECLPRFELPAEFRTHGDDYQSDQNDYVKYLVEEGLKKRYKEITPEIRERADYEMNTIFTMGFSGYFLIVWEFINWSKSTYDNVNKRPKPYIPIGPGRGSGAGSLVAYAMTITDIDPFRYGLIFERFLNPERVSMPDFDVDMDFDYRQDIIQHTRDLYGDANVGHIVTFGTLKPKNCIADVGRILNIPLSEVNELKKCIPDNPKAKLKDAFSEPTEKMPDGGQLIKYKDDPRYQELFDLAFRLEGVKRNTGLHASGMVIGLTPLPDWAPVFKDPKTGEVGVQYTMDIIEPCGLVKFDYLGLKTLSLIRYAEAIINKHRPEGTPEFITANVSETDEQTFDLFDRGDSVAVFQFESPGMQKILRECKPRCIEELVALNALFRPGPLAYIPKYIEGKWHPEKIEYPDPSLEDLLKETYGIMVYQEQVMKVAQIISGFSLGGADMLRRAMGKKKLDVLMKKKEEFIAGAVKNGHTEEHAGDIFEIMIPFAGYGFNKSHAAAYSVLAYRTGWLKAHYPAEFMAANLTNEITSTDGLPFYIEEARKMGVAVDAPDVNRSDIIFDVVDGRIVFGLKGIKGMGEGAAAAIVKERETNGPYKSFMDFIMRVCGLVEKDEDGREKTLVNKKAIEVLIKTGAFDHLKEKDGTVLNRPTLLANMDAVLDYVSSYLEDQRKGQGDLFGELEEEEKNFADFQFKKIADIPNMELLNMEKECIGCYVSGHPLDSYRKAIDRAVTVRASNINRIAEESKAEKAALEASGARAWQMRDAGKSYVALGMLTGIHQITTKKGAQMAFAKLNDMDGQIDLTFFPKTWETMRGQIEDGSVYAFRGKVDGSRDTPSLIVDAIEDVEKMEEHSAQSVHIKIDSNFTSESAISQLRDFLFDKMGKCSVYFHIDTGNNPYVVKANDQISVSADDTTIKALKEINFVREVWTE</sequence>
<evidence type="ECO:0000256" key="3">
    <source>
        <dbReference type="ARBA" id="ARBA00019114"/>
    </source>
</evidence>
<dbReference type="GO" id="GO:0005737">
    <property type="term" value="C:cytoplasm"/>
    <property type="evidence" value="ECO:0007669"/>
    <property type="project" value="UniProtKB-SubCell"/>
</dbReference>
<dbReference type="InterPro" id="IPR003141">
    <property type="entry name" value="Pol/His_phosphatase_N"/>
</dbReference>